<organism evidence="2 3">
    <name type="scientific">Boletus edulis BED1</name>
    <dbReference type="NCBI Taxonomy" id="1328754"/>
    <lineage>
        <taxon>Eukaryota</taxon>
        <taxon>Fungi</taxon>
        <taxon>Dikarya</taxon>
        <taxon>Basidiomycota</taxon>
        <taxon>Agaricomycotina</taxon>
        <taxon>Agaricomycetes</taxon>
        <taxon>Agaricomycetidae</taxon>
        <taxon>Boletales</taxon>
        <taxon>Boletineae</taxon>
        <taxon>Boletaceae</taxon>
        <taxon>Boletoideae</taxon>
        <taxon>Boletus</taxon>
    </lineage>
</organism>
<feature type="compositionally biased region" description="Polar residues" evidence="1">
    <location>
        <begin position="161"/>
        <end position="171"/>
    </location>
</feature>
<evidence type="ECO:0000256" key="1">
    <source>
        <dbReference type="SAM" id="MobiDB-lite"/>
    </source>
</evidence>
<sequence>MDPFDEILSFSQMLTDDDPKIVAQRELEATNETVAVLAKTRPDDKDMLVEDQESWAVGWKASLLELHRCLLAACRCGIEPFVKLSAVEGMQESKHFFAKWTAEVEQRKHAAESCEQENREDHRLAHKESSPEVRNTVDEAPAETCMDSGSTLQEHHDESADTSSQTDSNAGSKVDATKTASVPPTTAASESGEVSEVPARAKRSRIILDDDEDEEDEDPLPIVTHKTWCKVCVDQSEPCRGPEGRTCFVCVKLKIKCNKSPGRTRAQKAAEEEGVADRKGKGNVAARPTRVRREVEEPIELVDMDEEETPKKVSRAKVQPTEQVADQVHDAGVWAVKRLEAKILKNQARIKVAEADMVEMGAEVDSQRIELDAIKRVLGMK</sequence>
<evidence type="ECO:0000313" key="3">
    <source>
        <dbReference type="Proteomes" id="UP001194468"/>
    </source>
</evidence>
<proteinExistence type="predicted"/>
<evidence type="ECO:0000313" key="2">
    <source>
        <dbReference type="EMBL" id="KAF8417001.1"/>
    </source>
</evidence>
<name>A0AAD4BB69_BOLED</name>
<dbReference type="Proteomes" id="UP001194468">
    <property type="component" value="Unassembled WGS sequence"/>
</dbReference>
<feature type="compositionally biased region" description="Polar residues" evidence="1">
    <location>
        <begin position="178"/>
        <end position="189"/>
    </location>
</feature>
<feature type="region of interest" description="Disordered" evidence="1">
    <location>
        <begin position="109"/>
        <end position="218"/>
    </location>
</feature>
<feature type="compositionally biased region" description="Basic and acidic residues" evidence="1">
    <location>
        <begin position="268"/>
        <end position="280"/>
    </location>
</feature>
<feature type="compositionally biased region" description="Acidic residues" evidence="1">
    <location>
        <begin position="209"/>
        <end position="218"/>
    </location>
</feature>
<reference evidence="2" key="1">
    <citation type="submission" date="2019-10" db="EMBL/GenBank/DDBJ databases">
        <authorList>
            <consortium name="DOE Joint Genome Institute"/>
            <person name="Kuo A."/>
            <person name="Miyauchi S."/>
            <person name="Kiss E."/>
            <person name="Drula E."/>
            <person name="Kohler A."/>
            <person name="Sanchez-Garcia M."/>
            <person name="Andreopoulos B."/>
            <person name="Barry K.W."/>
            <person name="Bonito G."/>
            <person name="Buee M."/>
            <person name="Carver A."/>
            <person name="Chen C."/>
            <person name="Cichocki N."/>
            <person name="Clum A."/>
            <person name="Culley D."/>
            <person name="Crous P.W."/>
            <person name="Fauchery L."/>
            <person name="Girlanda M."/>
            <person name="Hayes R."/>
            <person name="Keri Z."/>
            <person name="LaButti K."/>
            <person name="Lipzen A."/>
            <person name="Lombard V."/>
            <person name="Magnuson J."/>
            <person name="Maillard F."/>
            <person name="Morin E."/>
            <person name="Murat C."/>
            <person name="Nolan M."/>
            <person name="Ohm R."/>
            <person name="Pangilinan J."/>
            <person name="Pereira M."/>
            <person name="Perotto S."/>
            <person name="Peter M."/>
            <person name="Riley R."/>
            <person name="Sitrit Y."/>
            <person name="Stielow B."/>
            <person name="Szollosi G."/>
            <person name="Zifcakova L."/>
            <person name="Stursova M."/>
            <person name="Spatafora J.W."/>
            <person name="Tedersoo L."/>
            <person name="Vaario L.-M."/>
            <person name="Yamada A."/>
            <person name="Yan M."/>
            <person name="Wang P."/>
            <person name="Xu J."/>
            <person name="Bruns T."/>
            <person name="Baldrian P."/>
            <person name="Vilgalys R."/>
            <person name="Henrissat B."/>
            <person name="Grigoriev I.V."/>
            <person name="Hibbett D."/>
            <person name="Nagy L.G."/>
            <person name="Martin F.M."/>
        </authorList>
    </citation>
    <scope>NUCLEOTIDE SEQUENCE</scope>
    <source>
        <strain evidence="2">BED1</strain>
    </source>
</reference>
<accession>A0AAD4BB69</accession>
<comment type="caution">
    <text evidence="2">The sequence shown here is derived from an EMBL/GenBank/DDBJ whole genome shotgun (WGS) entry which is preliminary data.</text>
</comment>
<feature type="region of interest" description="Disordered" evidence="1">
    <location>
        <begin position="263"/>
        <end position="289"/>
    </location>
</feature>
<gene>
    <name evidence="2" type="ORF">L210DRAFT_3511569</name>
</gene>
<keyword evidence="3" id="KW-1185">Reference proteome</keyword>
<dbReference type="EMBL" id="WHUW01000237">
    <property type="protein sequence ID" value="KAF8417001.1"/>
    <property type="molecule type" value="Genomic_DNA"/>
</dbReference>
<protein>
    <submittedName>
        <fullName evidence="2">Uncharacterized protein</fullName>
    </submittedName>
</protein>
<dbReference type="AlphaFoldDB" id="A0AAD4BB69"/>
<feature type="compositionally biased region" description="Basic and acidic residues" evidence="1">
    <location>
        <begin position="109"/>
        <end position="137"/>
    </location>
</feature>
<reference evidence="2" key="2">
    <citation type="journal article" date="2020" name="Nat. Commun.">
        <title>Large-scale genome sequencing of mycorrhizal fungi provides insights into the early evolution of symbiotic traits.</title>
        <authorList>
            <person name="Miyauchi S."/>
            <person name="Kiss E."/>
            <person name="Kuo A."/>
            <person name="Drula E."/>
            <person name="Kohler A."/>
            <person name="Sanchez-Garcia M."/>
            <person name="Morin E."/>
            <person name="Andreopoulos B."/>
            <person name="Barry K.W."/>
            <person name="Bonito G."/>
            <person name="Buee M."/>
            <person name="Carver A."/>
            <person name="Chen C."/>
            <person name="Cichocki N."/>
            <person name="Clum A."/>
            <person name="Culley D."/>
            <person name="Crous P.W."/>
            <person name="Fauchery L."/>
            <person name="Girlanda M."/>
            <person name="Hayes R.D."/>
            <person name="Keri Z."/>
            <person name="LaButti K."/>
            <person name="Lipzen A."/>
            <person name="Lombard V."/>
            <person name="Magnuson J."/>
            <person name="Maillard F."/>
            <person name="Murat C."/>
            <person name="Nolan M."/>
            <person name="Ohm R.A."/>
            <person name="Pangilinan J."/>
            <person name="Pereira M.F."/>
            <person name="Perotto S."/>
            <person name="Peter M."/>
            <person name="Pfister S."/>
            <person name="Riley R."/>
            <person name="Sitrit Y."/>
            <person name="Stielow J.B."/>
            <person name="Szollosi G."/>
            <person name="Zifcakova L."/>
            <person name="Stursova M."/>
            <person name="Spatafora J.W."/>
            <person name="Tedersoo L."/>
            <person name="Vaario L.M."/>
            <person name="Yamada A."/>
            <person name="Yan M."/>
            <person name="Wang P."/>
            <person name="Xu J."/>
            <person name="Bruns T."/>
            <person name="Baldrian P."/>
            <person name="Vilgalys R."/>
            <person name="Dunand C."/>
            <person name="Henrissat B."/>
            <person name="Grigoriev I.V."/>
            <person name="Hibbett D."/>
            <person name="Nagy L.G."/>
            <person name="Martin F.M."/>
        </authorList>
    </citation>
    <scope>NUCLEOTIDE SEQUENCE</scope>
    <source>
        <strain evidence="2">BED1</strain>
    </source>
</reference>